<comment type="caution">
    <text evidence="1">The sequence shown here is derived from an EMBL/GenBank/DDBJ whole genome shotgun (WGS) entry which is preliminary data.</text>
</comment>
<sequence>MVASRCSPRRRPAARGVRTAERSFLLKIFYEPYRLEQSPAERKSPQGFANFFLQINLKMLLCFGI</sequence>
<protein>
    <submittedName>
        <fullName evidence="1">Uncharacterized protein</fullName>
    </submittedName>
</protein>
<organism evidence="1 2">
    <name type="scientific">Candidatus Nomurabacteria bacterium GW2011_GWB1_47_6</name>
    <dbReference type="NCBI Taxonomy" id="1618749"/>
    <lineage>
        <taxon>Bacteria</taxon>
        <taxon>Candidatus Nomuraibacteriota</taxon>
    </lineage>
</organism>
<reference evidence="1" key="1">
    <citation type="journal article" date="2015" name="Nature">
        <title>rRNA introns, odd ribosomes, and small enigmatic genomes across a large radiation of phyla.</title>
        <authorList>
            <person name="Brown C.T."/>
            <person name="Hug L.A."/>
            <person name="Thomas B.C."/>
            <person name="Sharon I."/>
            <person name="Castelle C.J."/>
            <person name="Singh A."/>
            <person name="Wilkins M.J."/>
            <person name="Williams K.H."/>
            <person name="Banfield J.F."/>
        </authorList>
    </citation>
    <scope>NUCLEOTIDE SEQUENCE [LARGE SCALE GENOMIC DNA]</scope>
</reference>
<dbReference type="AlphaFoldDB" id="A0A0G1T180"/>
<name>A0A0G1T180_9BACT</name>
<accession>A0A0G1T180</accession>
<gene>
    <name evidence="1" type="ORF">UY01_C0011G0004</name>
</gene>
<evidence type="ECO:0000313" key="1">
    <source>
        <dbReference type="EMBL" id="KKU75497.1"/>
    </source>
</evidence>
<dbReference type="EMBL" id="LCOJ01000011">
    <property type="protein sequence ID" value="KKU75497.1"/>
    <property type="molecule type" value="Genomic_DNA"/>
</dbReference>
<dbReference type="Proteomes" id="UP000034879">
    <property type="component" value="Unassembled WGS sequence"/>
</dbReference>
<evidence type="ECO:0000313" key="2">
    <source>
        <dbReference type="Proteomes" id="UP000034879"/>
    </source>
</evidence>
<proteinExistence type="predicted"/>